<feature type="region of interest" description="Disordered" evidence="1">
    <location>
        <begin position="1"/>
        <end position="108"/>
    </location>
</feature>
<evidence type="ECO:0000256" key="1">
    <source>
        <dbReference type="SAM" id="MobiDB-lite"/>
    </source>
</evidence>
<feature type="compositionally biased region" description="Polar residues" evidence="1">
    <location>
        <begin position="35"/>
        <end position="45"/>
    </location>
</feature>
<dbReference type="AlphaFoldDB" id="A0A0D2I1P5"/>
<evidence type="ECO:0000313" key="3">
    <source>
        <dbReference type="Proteomes" id="UP000053789"/>
    </source>
</evidence>
<keyword evidence="3" id="KW-1185">Reference proteome</keyword>
<dbReference type="HOGENOM" id="CLU_909127_0_0_1"/>
<gene>
    <name evidence="2" type="ORF">Z519_02472</name>
</gene>
<feature type="compositionally biased region" description="Acidic residues" evidence="1">
    <location>
        <begin position="218"/>
        <end position="245"/>
    </location>
</feature>
<feature type="compositionally biased region" description="Acidic residues" evidence="1">
    <location>
        <begin position="149"/>
        <end position="178"/>
    </location>
</feature>
<dbReference type="Proteomes" id="UP000053789">
    <property type="component" value="Unassembled WGS sequence"/>
</dbReference>
<feature type="compositionally biased region" description="Polar residues" evidence="1">
    <location>
        <begin position="1"/>
        <end position="17"/>
    </location>
</feature>
<proteinExistence type="predicted"/>
<accession>A0A0D2I1P5</accession>
<protein>
    <submittedName>
        <fullName evidence="2">Uncharacterized protein</fullName>
    </submittedName>
</protein>
<sequence>MRYATTPQHPGNQTFRSSDIGAGGTQPQDRAAETGQDSQDSTPSRGSKDDAQEESVATVDDFLFEEEDIQNQGGRVSQSTPLEDDVAGHAVTDSGSEADFIARGQGNPLDDEFDAAQLAYFRLREEYEAQHRQMKEESGNVHPASGEQDLGEDEESESEEGSDEEGRENPWDDSDDGEDNHGNGGGYRHGGSGGSEGSGRDEHGGSGGCQQEQRQSDIEDFDDRNDDEQQDEDWSEVALPGEEDGFPCRDRIFRELKRLQQKVPQPFEIPEPTRIFVNRQQTYFHASVAKHIWWCVTAQGREWLFQ</sequence>
<feature type="region of interest" description="Disordered" evidence="1">
    <location>
        <begin position="129"/>
        <end position="246"/>
    </location>
</feature>
<dbReference type="EMBL" id="KN846982">
    <property type="protein sequence ID" value="KIW97080.1"/>
    <property type="molecule type" value="Genomic_DNA"/>
</dbReference>
<feature type="compositionally biased region" description="Polar residues" evidence="1">
    <location>
        <begin position="70"/>
        <end position="81"/>
    </location>
</feature>
<organism evidence="2 3">
    <name type="scientific">Cladophialophora bantiana (strain ATCC 10958 / CBS 173.52 / CDC B-1940 / NIH 8579)</name>
    <name type="common">Xylohypha bantiana</name>
    <dbReference type="NCBI Taxonomy" id="1442370"/>
    <lineage>
        <taxon>Eukaryota</taxon>
        <taxon>Fungi</taxon>
        <taxon>Dikarya</taxon>
        <taxon>Ascomycota</taxon>
        <taxon>Pezizomycotina</taxon>
        <taxon>Eurotiomycetes</taxon>
        <taxon>Chaetothyriomycetidae</taxon>
        <taxon>Chaetothyriales</taxon>
        <taxon>Herpotrichiellaceae</taxon>
        <taxon>Cladophialophora</taxon>
    </lineage>
</organism>
<feature type="compositionally biased region" description="Basic and acidic residues" evidence="1">
    <location>
        <begin position="129"/>
        <end position="139"/>
    </location>
</feature>
<feature type="compositionally biased region" description="Gly residues" evidence="1">
    <location>
        <begin position="182"/>
        <end position="197"/>
    </location>
</feature>
<reference evidence="2" key="1">
    <citation type="submission" date="2015-01" db="EMBL/GenBank/DDBJ databases">
        <title>The Genome Sequence of Cladophialophora bantiana CBS 173.52.</title>
        <authorList>
            <consortium name="The Broad Institute Genomics Platform"/>
            <person name="Cuomo C."/>
            <person name="de Hoog S."/>
            <person name="Gorbushina A."/>
            <person name="Stielow B."/>
            <person name="Teixiera M."/>
            <person name="Abouelleil A."/>
            <person name="Chapman S.B."/>
            <person name="Priest M."/>
            <person name="Young S.K."/>
            <person name="Wortman J."/>
            <person name="Nusbaum C."/>
            <person name="Birren B."/>
        </authorList>
    </citation>
    <scope>NUCLEOTIDE SEQUENCE [LARGE SCALE GENOMIC DNA]</scope>
    <source>
        <strain evidence="2">CBS 173.52</strain>
    </source>
</reference>
<dbReference type="RefSeq" id="XP_016623749.1">
    <property type="nucleotide sequence ID" value="XM_016760228.1"/>
</dbReference>
<dbReference type="GeneID" id="27695400"/>
<name>A0A0D2I1P5_CLAB1</name>
<evidence type="ECO:0000313" key="2">
    <source>
        <dbReference type="EMBL" id="KIW97080.1"/>
    </source>
</evidence>
<dbReference type="VEuPathDB" id="FungiDB:Z519_02472"/>